<keyword evidence="4" id="KW-0418">Kinase</keyword>
<comment type="similarity">
    <text evidence="4">Belongs to the protein kinase superfamily.</text>
</comment>
<evidence type="ECO:0000313" key="8">
    <source>
        <dbReference type="Proteomes" id="UP001302812"/>
    </source>
</evidence>
<evidence type="ECO:0000256" key="5">
    <source>
        <dbReference type="SAM" id="MobiDB-lite"/>
    </source>
</evidence>
<dbReference type="Gene3D" id="3.30.200.20">
    <property type="entry name" value="Phosphorylase Kinase, domain 1"/>
    <property type="match status" value="1"/>
</dbReference>
<dbReference type="PROSITE" id="PS00108">
    <property type="entry name" value="PROTEIN_KINASE_ST"/>
    <property type="match status" value="1"/>
</dbReference>
<evidence type="ECO:0000259" key="6">
    <source>
        <dbReference type="PROSITE" id="PS50011"/>
    </source>
</evidence>
<proteinExistence type="inferred from homology"/>
<dbReference type="PROSITE" id="PS00107">
    <property type="entry name" value="PROTEIN_KINASE_ATP"/>
    <property type="match status" value="1"/>
</dbReference>
<evidence type="ECO:0000256" key="4">
    <source>
        <dbReference type="RuleBase" id="RU000304"/>
    </source>
</evidence>
<feature type="compositionally biased region" description="Basic and acidic residues" evidence="5">
    <location>
        <begin position="348"/>
        <end position="357"/>
    </location>
</feature>
<dbReference type="PROSITE" id="PS50011">
    <property type="entry name" value="PROTEIN_KINASE_DOM"/>
    <property type="match status" value="1"/>
</dbReference>
<keyword evidence="1 3" id="KW-0547">Nucleotide-binding</keyword>
<dbReference type="EMBL" id="MU853345">
    <property type="protein sequence ID" value="KAK4111559.1"/>
    <property type="molecule type" value="Genomic_DNA"/>
</dbReference>
<dbReference type="SUPFAM" id="SSF56112">
    <property type="entry name" value="Protein kinase-like (PK-like)"/>
    <property type="match status" value="1"/>
</dbReference>
<reference evidence="7" key="1">
    <citation type="journal article" date="2023" name="Mol. Phylogenet. Evol.">
        <title>Genome-scale phylogeny and comparative genomics of the fungal order Sordariales.</title>
        <authorList>
            <person name="Hensen N."/>
            <person name="Bonometti L."/>
            <person name="Westerberg I."/>
            <person name="Brannstrom I.O."/>
            <person name="Guillou S."/>
            <person name="Cros-Aarteil S."/>
            <person name="Calhoun S."/>
            <person name="Haridas S."/>
            <person name="Kuo A."/>
            <person name="Mondo S."/>
            <person name="Pangilinan J."/>
            <person name="Riley R."/>
            <person name="LaButti K."/>
            <person name="Andreopoulos B."/>
            <person name="Lipzen A."/>
            <person name="Chen C."/>
            <person name="Yan M."/>
            <person name="Daum C."/>
            <person name="Ng V."/>
            <person name="Clum A."/>
            <person name="Steindorff A."/>
            <person name="Ohm R.A."/>
            <person name="Martin F."/>
            <person name="Silar P."/>
            <person name="Natvig D.O."/>
            <person name="Lalanne C."/>
            <person name="Gautier V."/>
            <person name="Ament-Velasquez S.L."/>
            <person name="Kruys A."/>
            <person name="Hutchinson M.I."/>
            <person name="Powell A.J."/>
            <person name="Barry K."/>
            <person name="Miller A.N."/>
            <person name="Grigoriev I.V."/>
            <person name="Debuchy R."/>
            <person name="Gladieux P."/>
            <person name="Hiltunen Thoren M."/>
            <person name="Johannesson H."/>
        </authorList>
    </citation>
    <scope>NUCLEOTIDE SEQUENCE</scope>
    <source>
        <strain evidence="7">CBS 508.74</strain>
    </source>
</reference>
<dbReference type="FunFam" id="1.10.510.10:FF:000257">
    <property type="entry name" value="Calcium/calmodulin-dependent protein kinase type I"/>
    <property type="match status" value="1"/>
</dbReference>
<protein>
    <submittedName>
        <fullName evidence="7">Pkinase-domain-containing protein</fullName>
    </submittedName>
</protein>
<dbReference type="PANTHER" id="PTHR24347">
    <property type="entry name" value="SERINE/THREONINE-PROTEIN KINASE"/>
    <property type="match status" value="1"/>
</dbReference>
<dbReference type="GeneID" id="89935862"/>
<feature type="compositionally biased region" description="Low complexity" evidence="5">
    <location>
        <begin position="378"/>
        <end position="401"/>
    </location>
</feature>
<feature type="region of interest" description="Disordered" evidence="5">
    <location>
        <begin position="342"/>
        <end position="477"/>
    </location>
</feature>
<reference evidence="7" key="2">
    <citation type="submission" date="2023-05" db="EMBL/GenBank/DDBJ databases">
        <authorList>
            <consortium name="Lawrence Berkeley National Laboratory"/>
            <person name="Steindorff A."/>
            <person name="Hensen N."/>
            <person name="Bonometti L."/>
            <person name="Westerberg I."/>
            <person name="Brannstrom I.O."/>
            <person name="Guillou S."/>
            <person name="Cros-Aarteil S."/>
            <person name="Calhoun S."/>
            <person name="Haridas S."/>
            <person name="Kuo A."/>
            <person name="Mondo S."/>
            <person name="Pangilinan J."/>
            <person name="Riley R."/>
            <person name="Labutti K."/>
            <person name="Andreopoulos B."/>
            <person name="Lipzen A."/>
            <person name="Chen C."/>
            <person name="Yanf M."/>
            <person name="Daum C."/>
            <person name="Ng V."/>
            <person name="Clum A."/>
            <person name="Ohm R."/>
            <person name="Martin F."/>
            <person name="Silar P."/>
            <person name="Natvig D."/>
            <person name="Lalanne C."/>
            <person name="Gautier V."/>
            <person name="Ament-Velasquez S.L."/>
            <person name="Kruys A."/>
            <person name="Hutchinson M.I."/>
            <person name="Powell A.J."/>
            <person name="Barry K."/>
            <person name="Miller A.N."/>
            <person name="Grigoriev I.V."/>
            <person name="Debuchy R."/>
            <person name="Gladieux P."/>
            <person name="Thoren M.H."/>
            <person name="Johannesson H."/>
        </authorList>
    </citation>
    <scope>NUCLEOTIDE SEQUENCE</scope>
    <source>
        <strain evidence="7">CBS 508.74</strain>
    </source>
</reference>
<dbReference type="RefSeq" id="XP_064669129.1">
    <property type="nucleotide sequence ID" value="XM_064811737.1"/>
</dbReference>
<dbReference type="Gene3D" id="1.10.510.10">
    <property type="entry name" value="Transferase(Phosphotransferase) domain 1"/>
    <property type="match status" value="1"/>
</dbReference>
<feature type="region of interest" description="Disordered" evidence="5">
    <location>
        <begin position="1"/>
        <end position="23"/>
    </location>
</feature>
<evidence type="ECO:0000256" key="1">
    <source>
        <dbReference type="ARBA" id="ARBA00022741"/>
    </source>
</evidence>
<dbReference type="CDD" id="cd05117">
    <property type="entry name" value="STKc_CAMK"/>
    <property type="match status" value="1"/>
</dbReference>
<dbReference type="InterPro" id="IPR008271">
    <property type="entry name" value="Ser/Thr_kinase_AS"/>
</dbReference>
<evidence type="ECO:0000256" key="2">
    <source>
        <dbReference type="ARBA" id="ARBA00022840"/>
    </source>
</evidence>
<dbReference type="AlphaFoldDB" id="A0AAN6TBY4"/>
<feature type="domain" description="Protein kinase" evidence="6">
    <location>
        <begin position="28"/>
        <end position="289"/>
    </location>
</feature>
<feature type="binding site" evidence="3">
    <location>
        <position position="57"/>
    </location>
    <ligand>
        <name>ATP</name>
        <dbReference type="ChEBI" id="CHEBI:30616"/>
    </ligand>
</feature>
<keyword evidence="2 3" id="KW-0067">ATP-binding</keyword>
<dbReference type="Proteomes" id="UP001302812">
    <property type="component" value="Unassembled WGS sequence"/>
</dbReference>
<gene>
    <name evidence="7" type="ORF">N656DRAFT_711234</name>
</gene>
<keyword evidence="4" id="KW-0808">Transferase</keyword>
<accession>A0AAN6TBY4</accession>
<dbReference type="InterPro" id="IPR017441">
    <property type="entry name" value="Protein_kinase_ATP_BS"/>
</dbReference>
<dbReference type="FunFam" id="3.30.200.20:FF:000153">
    <property type="entry name" value="Calcium/calmodulin-dependent protein kinase type I"/>
    <property type="match status" value="1"/>
</dbReference>
<evidence type="ECO:0000256" key="3">
    <source>
        <dbReference type="PROSITE-ProRule" id="PRU10141"/>
    </source>
</evidence>
<dbReference type="GO" id="GO:0004674">
    <property type="term" value="F:protein serine/threonine kinase activity"/>
    <property type="evidence" value="ECO:0007669"/>
    <property type="project" value="UniProtKB-KW"/>
</dbReference>
<name>A0AAN6TBY4_9PEZI</name>
<dbReference type="GO" id="GO:0005524">
    <property type="term" value="F:ATP binding"/>
    <property type="evidence" value="ECO:0007669"/>
    <property type="project" value="UniProtKB-UniRule"/>
</dbReference>
<keyword evidence="8" id="KW-1185">Reference proteome</keyword>
<keyword evidence="4" id="KW-0723">Serine/threonine-protein kinase</keyword>
<dbReference type="Pfam" id="PF00069">
    <property type="entry name" value="Pkinase"/>
    <property type="match status" value="1"/>
</dbReference>
<dbReference type="SMART" id="SM00220">
    <property type="entry name" value="S_TKc"/>
    <property type="match status" value="1"/>
</dbReference>
<dbReference type="InterPro" id="IPR000719">
    <property type="entry name" value="Prot_kinase_dom"/>
</dbReference>
<dbReference type="InterPro" id="IPR011009">
    <property type="entry name" value="Kinase-like_dom_sf"/>
</dbReference>
<feature type="compositionally biased region" description="Low complexity" evidence="5">
    <location>
        <begin position="361"/>
        <end position="371"/>
    </location>
</feature>
<sequence length="477" mass="51875">MNTVPAAGDRPQQQQQQQQQPQIQPCRYKVGKTLGAGSYSVVKECVHIDTGRYYAAKVINKRLMAGREHMVRNEIAVLKKVSMGHQNILTLVDYFETMNNLYLVTDLALGGELFDRICRKGSYYESDAADLIRATLSAVAYLHDHGIVHRDLKPENLLFRTPEDNADLLIADFGLSRIMEEEHFNMLTTTCGTPGYMAPEIFKKTGHGKPVDLWALGVITYFLLCGYTPFDRDTDFEEMQAILNADYSFTPVEYWRGVSDSAKDFIRRCLTVDPNRRMTAHEALQHPFVAGWARVAGAGPDADKGQNLLPTVKKNFNARRTLHAAIDTVRAINKLREGQAGGFMNGLHSHEPKRENIQGRNNNAAPPSLSSSRKDDSGVSVGSGSASGNGNTSSATTTQSGRDSGYGGLQGLDGCVDVKMGDDGDVPPAAAAAAAQQSPGQLPPAYAVPASLRPGNEANKVVETSKGLWSGSGSSRR</sequence>
<feature type="compositionally biased region" description="Low complexity" evidence="5">
    <location>
        <begin position="427"/>
        <end position="445"/>
    </location>
</feature>
<organism evidence="7 8">
    <name type="scientific">Canariomyces notabilis</name>
    <dbReference type="NCBI Taxonomy" id="2074819"/>
    <lineage>
        <taxon>Eukaryota</taxon>
        <taxon>Fungi</taxon>
        <taxon>Dikarya</taxon>
        <taxon>Ascomycota</taxon>
        <taxon>Pezizomycotina</taxon>
        <taxon>Sordariomycetes</taxon>
        <taxon>Sordariomycetidae</taxon>
        <taxon>Sordariales</taxon>
        <taxon>Chaetomiaceae</taxon>
        <taxon>Canariomyces</taxon>
    </lineage>
</organism>
<comment type="caution">
    <text evidence="7">The sequence shown here is derived from an EMBL/GenBank/DDBJ whole genome shotgun (WGS) entry which is preliminary data.</text>
</comment>
<feature type="compositionally biased region" description="Low complexity" evidence="5">
    <location>
        <begin position="11"/>
        <end position="23"/>
    </location>
</feature>
<evidence type="ECO:0000313" key="7">
    <source>
        <dbReference type="EMBL" id="KAK4111559.1"/>
    </source>
</evidence>